<evidence type="ECO:0000313" key="3">
    <source>
        <dbReference type="EMBL" id="KPP95713.1"/>
    </source>
</evidence>
<feature type="domain" description="Glycosyltransferase 61 catalytic" evidence="1">
    <location>
        <begin position="93"/>
        <end position="257"/>
    </location>
</feature>
<dbReference type="InterPro" id="IPR049625">
    <property type="entry name" value="Glyco_transf_61_cat"/>
</dbReference>
<proteinExistence type="predicted"/>
<dbReference type="OrthoDB" id="7843421at2"/>
<dbReference type="Proteomes" id="UP000182045">
    <property type="component" value="Unassembled WGS sequence"/>
</dbReference>
<dbReference type="GO" id="GO:0016757">
    <property type="term" value="F:glycosyltransferase activity"/>
    <property type="evidence" value="ECO:0007669"/>
    <property type="project" value="InterPro"/>
</dbReference>
<evidence type="ECO:0000313" key="2">
    <source>
        <dbReference type="EMBL" id="CUX81837.1"/>
    </source>
</evidence>
<evidence type="ECO:0000259" key="1">
    <source>
        <dbReference type="Pfam" id="PF04577"/>
    </source>
</evidence>
<protein>
    <recommendedName>
        <fullName evidence="1">Glycosyltransferase 61 catalytic domain-containing protein</fullName>
    </recommendedName>
</protein>
<sequence length="324" mass="35914">MHQAMENGKELQAECGTIHIADAIVHPTRLVGWTPETMSAGIQGPDGQFLPQTRLTRVFQDGSRYATLDPAPVVQVADSHARGLYAGILDHRFGHFLLESLSRLHDRDHAPDYPLIWSARADQATHGFLPWQAELLSILGVAGPHVFVVEPCHVGDLRLSVPGYVIQHEFTAPQRSFLAKVPWRPEPGRRTWLSRGIQSRRFLPGMAEFEERLASEGWTIIAPETLSVSEQLAIYARSERIAGPVGSAFHALILMRDAEGLPVDLFVPEPYGSEERMNQNYVTIARAKGFAQRTHFIPHAQMIAAQGINAARFGSMLSDCLFSA</sequence>
<evidence type="ECO:0000313" key="4">
    <source>
        <dbReference type="Proteomes" id="UP000050413"/>
    </source>
</evidence>
<evidence type="ECO:0000313" key="5">
    <source>
        <dbReference type="Proteomes" id="UP000182045"/>
    </source>
</evidence>
<reference evidence="3 4" key="1">
    <citation type="submission" date="2015-09" db="EMBL/GenBank/DDBJ databases">
        <title>Identification and resolution of microdiversity through metagenomic sequencing of parallel consortia.</title>
        <authorList>
            <person name="Nelson W.C."/>
            <person name="Romine M.F."/>
            <person name="Lindemann S.R."/>
        </authorList>
    </citation>
    <scope>NUCLEOTIDE SEQUENCE [LARGE SCALE GENOMIC DNA]</scope>
    <source>
        <strain evidence="3">HL-91</strain>
    </source>
</reference>
<dbReference type="Pfam" id="PF04577">
    <property type="entry name" value="Glyco_transf_61"/>
    <property type="match status" value="1"/>
</dbReference>
<dbReference type="AlphaFoldDB" id="A0A0N8K8X0"/>
<name>A0A0N8K8X0_9RHOB</name>
<accession>A0A0N8K8X0</accession>
<dbReference type="EMBL" id="LJSG01000002">
    <property type="protein sequence ID" value="KPP95713.1"/>
    <property type="molecule type" value="Genomic_DNA"/>
</dbReference>
<comment type="caution">
    <text evidence="3">The sequence shown here is derived from an EMBL/GenBank/DDBJ whole genome shotgun (WGS) entry which is preliminary data.</text>
</comment>
<dbReference type="Proteomes" id="UP000050413">
    <property type="component" value="Unassembled WGS sequence"/>
</dbReference>
<keyword evidence="5" id="KW-1185">Reference proteome</keyword>
<organism evidence="3 4">
    <name type="scientific">Roseibaca calidilacus</name>
    <dbReference type="NCBI Taxonomy" id="1666912"/>
    <lineage>
        <taxon>Bacteria</taxon>
        <taxon>Pseudomonadati</taxon>
        <taxon>Pseudomonadota</taxon>
        <taxon>Alphaproteobacteria</taxon>
        <taxon>Rhodobacterales</taxon>
        <taxon>Paracoccaceae</taxon>
        <taxon>Roseinatronobacter</taxon>
    </lineage>
</organism>
<reference evidence="2 5" key="2">
    <citation type="submission" date="2016-01" db="EMBL/GenBank/DDBJ databases">
        <authorList>
            <person name="Varghese N."/>
        </authorList>
    </citation>
    <scope>NUCLEOTIDE SEQUENCE [LARGE SCALE GENOMIC DNA]</scope>
    <source>
        <strain evidence="2 5">HL-91</strain>
    </source>
</reference>
<dbReference type="EMBL" id="FBYC01000004">
    <property type="protein sequence ID" value="CUX81837.1"/>
    <property type="molecule type" value="Genomic_DNA"/>
</dbReference>
<dbReference type="STRING" id="1666912.Ga0058931_2008"/>
<gene>
    <name evidence="2" type="ORF">Ga0058931_2008</name>
    <name evidence="3" type="ORF">HLUCCA05_03335</name>
</gene>